<reference evidence="1 2" key="1">
    <citation type="submission" date="2019-04" db="EMBL/GenBank/DDBJ databases">
        <title>Friends and foes A comparative genomics study of 23 Aspergillus species from section Flavi.</title>
        <authorList>
            <consortium name="DOE Joint Genome Institute"/>
            <person name="Kjaerbolling I."/>
            <person name="Vesth T."/>
            <person name="Frisvad J.C."/>
            <person name="Nybo J.L."/>
            <person name="Theobald S."/>
            <person name="Kildgaard S."/>
            <person name="Isbrandt T."/>
            <person name="Kuo A."/>
            <person name="Sato A."/>
            <person name="Lyhne E.K."/>
            <person name="Kogle M.E."/>
            <person name="Wiebenga A."/>
            <person name="Kun R.S."/>
            <person name="Lubbers R.J."/>
            <person name="Makela M.R."/>
            <person name="Barry K."/>
            <person name="Chovatia M."/>
            <person name="Clum A."/>
            <person name="Daum C."/>
            <person name="Haridas S."/>
            <person name="He G."/>
            <person name="LaButti K."/>
            <person name="Lipzen A."/>
            <person name="Mondo S."/>
            <person name="Riley R."/>
            <person name="Salamov A."/>
            <person name="Simmons B.A."/>
            <person name="Magnuson J.K."/>
            <person name="Henrissat B."/>
            <person name="Mortensen U.H."/>
            <person name="Larsen T.O."/>
            <person name="Devries R.P."/>
            <person name="Grigoriev I.V."/>
            <person name="Machida M."/>
            <person name="Baker S.E."/>
            <person name="Andersen M.R."/>
        </authorList>
    </citation>
    <scope>NUCLEOTIDE SEQUENCE [LARGE SCALE GENOMIC DNA]</scope>
    <source>
        <strain evidence="1 2">CBS 151.66</strain>
    </source>
</reference>
<proteinExistence type="predicted"/>
<evidence type="ECO:0000313" key="2">
    <source>
        <dbReference type="Proteomes" id="UP000326565"/>
    </source>
</evidence>
<name>A0A5N5X777_9EURO</name>
<protein>
    <submittedName>
        <fullName evidence="1">Uncharacterized protein</fullName>
    </submittedName>
</protein>
<evidence type="ECO:0000313" key="1">
    <source>
        <dbReference type="EMBL" id="KAB8076593.1"/>
    </source>
</evidence>
<organism evidence="1 2">
    <name type="scientific">Aspergillus leporis</name>
    <dbReference type="NCBI Taxonomy" id="41062"/>
    <lineage>
        <taxon>Eukaryota</taxon>
        <taxon>Fungi</taxon>
        <taxon>Dikarya</taxon>
        <taxon>Ascomycota</taxon>
        <taxon>Pezizomycotina</taxon>
        <taxon>Eurotiomycetes</taxon>
        <taxon>Eurotiomycetidae</taxon>
        <taxon>Eurotiales</taxon>
        <taxon>Aspergillaceae</taxon>
        <taxon>Aspergillus</taxon>
        <taxon>Aspergillus subgen. Circumdati</taxon>
    </lineage>
</organism>
<dbReference type="EMBL" id="ML732179">
    <property type="protein sequence ID" value="KAB8076593.1"/>
    <property type="molecule type" value="Genomic_DNA"/>
</dbReference>
<gene>
    <name evidence="1" type="ORF">BDV29DRAFT_169968</name>
</gene>
<keyword evidence="2" id="KW-1185">Reference proteome</keyword>
<dbReference type="AlphaFoldDB" id="A0A5N5X777"/>
<accession>A0A5N5X777</accession>
<sequence>MSSRGNTPAKLVQMELKQLDVYLGQLLRKDMVSKSVHHSAPSGDAQSGSVDVFMACAGYPRPVESDFAEDFEPYFELTPG</sequence>
<dbReference type="Proteomes" id="UP000326565">
    <property type="component" value="Unassembled WGS sequence"/>
</dbReference>